<dbReference type="Pfam" id="PF10609">
    <property type="entry name" value="ParA"/>
    <property type="match status" value="1"/>
</dbReference>
<gene>
    <name evidence="4" type="ORF">HMPREF9193_00453</name>
</gene>
<feature type="transmembrane region" description="Helical" evidence="3">
    <location>
        <begin position="138"/>
        <end position="159"/>
    </location>
</feature>
<organism evidence="4 5">
    <name type="scientific">Treponema lecithinolyticum ATCC 700332</name>
    <dbReference type="NCBI Taxonomy" id="1321815"/>
    <lineage>
        <taxon>Bacteria</taxon>
        <taxon>Pseudomonadati</taxon>
        <taxon>Spirochaetota</taxon>
        <taxon>Spirochaetia</taxon>
        <taxon>Spirochaetales</taxon>
        <taxon>Treponemataceae</taxon>
        <taxon>Treponema</taxon>
    </lineage>
</organism>
<reference evidence="4 5" key="1">
    <citation type="submission" date="2013-08" db="EMBL/GenBank/DDBJ databases">
        <authorList>
            <person name="Weinstock G."/>
            <person name="Sodergren E."/>
            <person name="Wylie T."/>
            <person name="Fulton L."/>
            <person name="Fulton R."/>
            <person name="Fronick C."/>
            <person name="O'Laughlin M."/>
            <person name="Godfrey J."/>
            <person name="Miner T."/>
            <person name="Herter B."/>
            <person name="Appelbaum E."/>
            <person name="Cordes M."/>
            <person name="Lek S."/>
            <person name="Wollam A."/>
            <person name="Pepin K.H."/>
            <person name="Palsikar V.B."/>
            <person name="Mitreva M."/>
            <person name="Wilson R.K."/>
        </authorList>
    </citation>
    <scope>NUCLEOTIDE SEQUENCE [LARGE SCALE GENOMIC DNA]</scope>
    <source>
        <strain evidence="4 5">ATCC 700332</strain>
    </source>
</reference>
<name>A0ABN0P0U6_TRELE</name>
<dbReference type="SUPFAM" id="SSF52540">
    <property type="entry name" value="P-loop containing nucleoside triphosphate hydrolases"/>
    <property type="match status" value="1"/>
</dbReference>
<evidence type="ECO:0008006" key="6">
    <source>
        <dbReference type="Google" id="ProtNLM"/>
    </source>
</evidence>
<evidence type="ECO:0000313" key="4">
    <source>
        <dbReference type="EMBL" id="ERJ94098.1"/>
    </source>
</evidence>
<evidence type="ECO:0000256" key="2">
    <source>
        <dbReference type="ARBA" id="ARBA00022840"/>
    </source>
</evidence>
<keyword evidence="5" id="KW-1185">Reference proteome</keyword>
<keyword evidence="3" id="KW-0472">Membrane</keyword>
<protein>
    <recommendedName>
        <fullName evidence="6">ATP-binding protein</fullName>
    </recommendedName>
</protein>
<dbReference type="RefSeq" id="WP_021686854.1">
    <property type="nucleotide sequence ID" value="NZ_KI260561.1"/>
</dbReference>
<dbReference type="InterPro" id="IPR033756">
    <property type="entry name" value="YlxH/NBP35"/>
</dbReference>
<evidence type="ECO:0000256" key="1">
    <source>
        <dbReference type="ARBA" id="ARBA00022741"/>
    </source>
</evidence>
<accession>A0ABN0P0U6</accession>
<dbReference type="EMBL" id="AWVH01000006">
    <property type="protein sequence ID" value="ERJ94098.1"/>
    <property type="molecule type" value="Genomic_DNA"/>
</dbReference>
<keyword evidence="3" id="KW-0812">Transmembrane</keyword>
<dbReference type="Proteomes" id="UP000016649">
    <property type="component" value="Unassembled WGS sequence"/>
</dbReference>
<keyword evidence="3" id="KW-1133">Transmembrane helix</keyword>
<feature type="transmembrane region" description="Helical" evidence="3">
    <location>
        <begin position="114"/>
        <end position="132"/>
    </location>
</feature>
<dbReference type="InterPro" id="IPR050625">
    <property type="entry name" value="ParA/MinD_ATPase"/>
</dbReference>
<evidence type="ECO:0000313" key="5">
    <source>
        <dbReference type="Proteomes" id="UP000016649"/>
    </source>
</evidence>
<sequence length="377" mass="41721">MQIIPIASGKGGVGKSLLAANLAVTLGKAGKDVILADLDLGASNLHLALGQQAPKTGLGTFLSGASQFEDIIMPSGYKNVRFIAGDSEIPGLTALPLSQKNMLIKKFQRMQTDYLIIDLGAGTHLTILDMFLLSPQGILVTAPTVTATLNGYLFLKNVLFRLMYNSFKKNSKAYKYLEQLKSDAASLQRLYIPKLTEAIIREDPESAKVFVKRIQKFRPRLVMNMIEDPKDAERAAKIRRSCSEYLGLNLDYLGVVYRDPMQDIALSSRLPITVYKPQSILSQSIYRIADKIMQSEDLNFDDEGLPIDSFDLVESEAVEDYEAKMSYVEDLIGSGALTAAELADTIKAQQYELTQLRKENLLLKSKIVKAHSQGFQV</sequence>
<keyword evidence="1" id="KW-0547">Nucleotide-binding</keyword>
<dbReference type="Gene3D" id="3.40.50.300">
    <property type="entry name" value="P-loop containing nucleotide triphosphate hydrolases"/>
    <property type="match status" value="1"/>
</dbReference>
<dbReference type="PANTHER" id="PTHR43384">
    <property type="entry name" value="SEPTUM SITE-DETERMINING PROTEIN MIND HOMOLOG, CHLOROPLASTIC-RELATED"/>
    <property type="match status" value="1"/>
</dbReference>
<dbReference type="InterPro" id="IPR027417">
    <property type="entry name" value="P-loop_NTPase"/>
</dbReference>
<evidence type="ECO:0000256" key="3">
    <source>
        <dbReference type="SAM" id="Phobius"/>
    </source>
</evidence>
<comment type="caution">
    <text evidence="4">The sequence shown here is derived from an EMBL/GenBank/DDBJ whole genome shotgun (WGS) entry which is preliminary data.</text>
</comment>
<proteinExistence type="predicted"/>
<dbReference type="PANTHER" id="PTHR43384:SF4">
    <property type="entry name" value="CELLULOSE BIOSYNTHESIS PROTEIN BCSQ-RELATED"/>
    <property type="match status" value="1"/>
</dbReference>
<keyword evidence="2" id="KW-0067">ATP-binding</keyword>